<evidence type="ECO:0000256" key="5">
    <source>
        <dbReference type="SAM" id="MobiDB-lite"/>
    </source>
</evidence>
<evidence type="ECO:0000256" key="4">
    <source>
        <dbReference type="ARBA" id="ARBA00023002"/>
    </source>
</evidence>
<evidence type="ECO:0000256" key="2">
    <source>
        <dbReference type="ARBA" id="ARBA00022630"/>
    </source>
</evidence>
<dbReference type="Pfam" id="PF00890">
    <property type="entry name" value="FAD_binding_2"/>
    <property type="match status" value="1"/>
</dbReference>
<feature type="region of interest" description="Disordered" evidence="5">
    <location>
        <begin position="68"/>
        <end position="89"/>
    </location>
</feature>
<dbReference type="GO" id="GO:0016491">
    <property type="term" value="F:oxidoreductase activity"/>
    <property type="evidence" value="ECO:0007669"/>
    <property type="project" value="UniProtKB-KW"/>
</dbReference>
<feature type="domain" description="FAD-dependent oxidoreductase 2 FAD-binding" evidence="6">
    <location>
        <begin position="16"/>
        <end position="48"/>
    </location>
</feature>
<evidence type="ECO:0000256" key="3">
    <source>
        <dbReference type="ARBA" id="ARBA00022827"/>
    </source>
</evidence>
<comment type="caution">
    <text evidence="7">The sequence shown here is derived from an EMBL/GenBank/DDBJ whole genome shotgun (WGS) entry which is preliminary data.</text>
</comment>
<dbReference type="EMBL" id="LDRV01000188">
    <property type="protein sequence ID" value="KTS03274.1"/>
    <property type="molecule type" value="Genomic_DNA"/>
</dbReference>
<name>A0A147F218_MICTE</name>
<evidence type="ECO:0000259" key="6">
    <source>
        <dbReference type="Pfam" id="PF00890"/>
    </source>
</evidence>
<evidence type="ECO:0000256" key="1">
    <source>
        <dbReference type="ARBA" id="ARBA00010790"/>
    </source>
</evidence>
<dbReference type="PATRIC" id="fig|2033.7.peg.1130"/>
<proteinExistence type="inferred from homology"/>
<feature type="non-terminal residue" evidence="7">
    <location>
        <position position="89"/>
    </location>
</feature>
<dbReference type="SUPFAM" id="SSF51905">
    <property type="entry name" value="FAD/NAD(P)-binding domain"/>
    <property type="match status" value="1"/>
</dbReference>
<sequence>MKLDQMRTFGTDETVDVVIVGTGAGGAPLTAELAKKGLRVIAIEAGRHFALDDLTPDETEAVEINWMSERLSGGDDPTAFGPNNSGRGV</sequence>
<dbReference type="PANTHER" id="PTHR46056">
    <property type="entry name" value="LONG-CHAIN-ALCOHOL OXIDASE"/>
    <property type="match status" value="1"/>
</dbReference>
<dbReference type="InterPro" id="IPR003953">
    <property type="entry name" value="FAD-dep_OxRdtase_2_FAD-bd"/>
</dbReference>
<dbReference type="PANTHER" id="PTHR46056:SF12">
    <property type="entry name" value="LONG-CHAIN-ALCOHOL OXIDASE"/>
    <property type="match status" value="1"/>
</dbReference>
<dbReference type="AlphaFoldDB" id="A0A147F218"/>
<organism evidence="7 8">
    <name type="scientific">Microbacterium testaceum</name>
    <name type="common">Aureobacterium testaceum</name>
    <name type="synonym">Brevibacterium testaceum</name>
    <dbReference type="NCBI Taxonomy" id="2033"/>
    <lineage>
        <taxon>Bacteria</taxon>
        <taxon>Bacillati</taxon>
        <taxon>Actinomycetota</taxon>
        <taxon>Actinomycetes</taxon>
        <taxon>Micrococcales</taxon>
        <taxon>Microbacteriaceae</taxon>
        <taxon>Microbacterium</taxon>
    </lineage>
</organism>
<accession>A0A147F218</accession>
<protein>
    <recommendedName>
        <fullName evidence="6">FAD-dependent oxidoreductase 2 FAD-binding domain-containing protein</fullName>
    </recommendedName>
</protein>
<dbReference type="RefSeq" id="WP_153004826.1">
    <property type="nucleotide sequence ID" value="NZ_LDRV01000188.1"/>
</dbReference>
<dbReference type="InterPro" id="IPR036188">
    <property type="entry name" value="FAD/NAD-bd_sf"/>
</dbReference>
<keyword evidence="4" id="KW-0560">Oxidoreductase</keyword>
<comment type="similarity">
    <text evidence="1">Belongs to the GMC oxidoreductase family.</text>
</comment>
<dbReference type="Proteomes" id="UP000072189">
    <property type="component" value="Unassembled WGS sequence"/>
</dbReference>
<gene>
    <name evidence="7" type="ORF">RSA3_18335</name>
</gene>
<keyword evidence="3" id="KW-0274">FAD</keyword>
<keyword evidence="2" id="KW-0285">Flavoprotein</keyword>
<evidence type="ECO:0000313" key="7">
    <source>
        <dbReference type="EMBL" id="KTS03274.1"/>
    </source>
</evidence>
<dbReference type="Gene3D" id="3.50.50.60">
    <property type="entry name" value="FAD/NAD(P)-binding domain"/>
    <property type="match status" value="1"/>
</dbReference>
<evidence type="ECO:0000313" key="8">
    <source>
        <dbReference type="Proteomes" id="UP000072189"/>
    </source>
</evidence>
<reference evidence="7 8" key="1">
    <citation type="journal article" date="2016" name="Front. Microbiol.">
        <title>Genomic Resource of Rice Seed Associated Bacteria.</title>
        <authorList>
            <person name="Midha S."/>
            <person name="Bansal K."/>
            <person name="Sharma S."/>
            <person name="Kumar N."/>
            <person name="Patil P.P."/>
            <person name="Chaudhry V."/>
            <person name="Patil P.B."/>
        </authorList>
    </citation>
    <scope>NUCLEOTIDE SEQUENCE [LARGE SCALE GENOMIC DNA]</scope>
    <source>
        <strain evidence="7 8">RSA3</strain>
    </source>
</reference>